<evidence type="ECO:0000313" key="8">
    <source>
        <dbReference type="EMBL" id="HEN14190.1"/>
    </source>
</evidence>
<comment type="caution">
    <text evidence="8">The sequence shown here is derived from an EMBL/GenBank/DDBJ whole genome shotgun (WGS) entry which is preliminary data.</text>
</comment>
<reference evidence="8" key="1">
    <citation type="journal article" date="2020" name="mSystems">
        <title>Genome- and Community-Level Interaction Insights into Carbon Utilization and Element Cycling Functions of Hydrothermarchaeota in Hydrothermal Sediment.</title>
        <authorList>
            <person name="Zhou Z."/>
            <person name="Liu Y."/>
            <person name="Xu W."/>
            <person name="Pan J."/>
            <person name="Luo Z.H."/>
            <person name="Li M."/>
        </authorList>
    </citation>
    <scope>NUCLEOTIDE SEQUENCE [LARGE SCALE GENOMIC DNA]</scope>
    <source>
        <strain evidence="8">SpSt-339</strain>
    </source>
</reference>
<evidence type="ECO:0000256" key="3">
    <source>
        <dbReference type="ARBA" id="ARBA00022989"/>
    </source>
</evidence>
<evidence type="ECO:0000256" key="2">
    <source>
        <dbReference type="ARBA" id="ARBA00022692"/>
    </source>
</evidence>
<sequence length="314" mass="34101">MARQVTWQTVRERLIRYVLFGCAALSVVTTLAIILVLLSEAVYGLPPHKAFFQQVSLREFLTETRWTPEFEGAGQQHYGILPLALGTLQITVLSGLVGLPIGLLAAIYLSEYAAPRTRAILKPVLELLAGVPTIVYGYFALKFITPYVLQPFFQDLLGFGVDTFNALSGGIVVGIMIMPMVCSLSEDVLRAVPQSLREAGYALGSTRFDVSARIVVPSALSGILASFILALSRGIGETMAVAIASGQQAQLTLNPLSQIQTMTAYIVNVMKGDIPPGSTLETSIYAVALVLFAITLTLNIISQMILRRFREVYQ</sequence>
<dbReference type="NCBIfam" id="TIGR02138">
    <property type="entry name" value="phosphate_pstC"/>
    <property type="match status" value="1"/>
</dbReference>
<dbReference type="GO" id="GO:0005315">
    <property type="term" value="F:phosphate transmembrane transporter activity"/>
    <property type="evidence" value="ECO:0007669"/>
    <property type="project" value="InterPro"/>
</dbReference>
<comment type="function">
    <text evidence="6">Part of the binding-protein-dependent transport system for phosphate; probably responsible for the translocation of the substrate across the membrane.</text>
</comment>
<dbReference type="GO" id="GO:0005886">
    <property type="term" value="C:plasma membrane"/>
    <property type="evidence" value="ECO:0007669"/>
    <property type="project" value="UniProtKB-SubCell"/>
</dbReference>
<dbReference type="InterPro" id="IPR011864">
    <property type="entry name" value="Phosphate_PstC"/>
</dbReference>
<evidence type="ECO:0000256" key="1">
    <source>
        <dbReference type="ARBA" id="ARBA00004651"/>
    </source>
</evidence>
<comment type="subcellular location">
    <subcellularLocation>
        <location evidence="1 5">Cell membrane</location>
        <topology evidence="1 5">Multi-pass membrane protein</topology>
    </subcellularLocation>
</comment>
<keyword evidence="3 5" id="KW-1133">Transmembrane helix</keyword>
<accession>A0A7C2NV72</accession>
<keyword evidence="6" id="KW-0592">Phosphate transport</keyword>
<dbReference type="InterPro" id="IPR000515">
    <property type="entry name" value="MetI-like"/>
</dbReference>
<keyword evidence="2 5" id="KW-0812">Transmembrane</keyword>
<dbReference type="SUPFAM" id="SSF161098">
    <property type="entry name" value="MetI-like"/>
    <property type="match status" value="1"/>
</dbReference>
<feature type="transmembrane region" description="Helical" evidence="5">
    <location>
        <begin position="284"/>
        <end position="306"/>
    </location>
</feature>
<feature type="transmembrane region" description="Helical" evidence="5">
    <location>
        <begin position="164"/>
        <end position="189"/>
    </location>
</feature>
<feature type="transmembrane region" description="Helical" evidence="5">
    <location>
        <begin position="210"/>
        <end position="231"/>
    </location>
</feature>
<organism evidence="8">
    <name type="scientific">Schlesneria paludicola</name>
    <dbReference type="NCBI Taxonomy" id="360056"/>
    <lineage>
        <taxon>Bacteria</taxon>
        <taxon>Pseudomonadati</taxon>
        <taxon>Planctomycetota</taxon>
        <taxon>Planctomycetia</taxon>
        <taxon>Planctomycetales</taxon>
        <taxon>Planctomycetaceae</taxon>
        <taxon>Schlesneria</taxon>
    </lineage>
</organism>
<evidence type="ECO:0000256" key="5">
    <source>
        <dbReference type="RuleBase" id="RU363032"/>
    </source>
</evidence>
<protein>
    <recommendedName>
        <fullName evidence="6">Phosphate transport system permease protein</fullName>
    </recommendedName>
</protein>
<dbReference type="PANTHER" id="PTHR42727">
    <property type="entry name" value="PHOSPHATE TRANSPORT SYSTEM PERMEASE PROTEIN"/>
    <property type="match status" value="1"/>
</dbReference>
<dbReference type="CDD" id="cd06261">
    <property type="entry name" value="TM_PBP2"/>
    <property type="match status" value="1"/>
</dbReference>
<keyword evidence="4 5" id="KW-0472">Membrane</keyword>
<feature type="transmembrane region" description="Helical" evidence="5">
    <location>
        <begin position="90"/>
        <end position="112"/>
    </location>
</feature>
<proteinExistence type="inferred from homology"/>
<dbReference type="InterPro" id="IPR035906">
    <property type="entry name" value="MetI-like_sf"/>
</dbReference>
<feature type="domain" description="ABC transmembrane type-1" evidence="7">
    <location>
        <begin position="84"/>
        <end position="302"/>
    </location>
</feature>
<dbReference type="AlphaFoldDB" id="A0A7C2NV72"/>
<gene>
    <name evidence="8" type="primary">pstC</name>
    <name evidence="8" type="ORF">ENQ76_01805</name>
</gene>
<dbReference type="EMBL" id="DSOK01000058">
    <property type="protein sequence ID" value="HEN14190.1"/>
    <property type="molecule type" value="Genomic_DNA"/>
</dbReference>
<evidence type="ECO:0000259" key="7">
    <source>
        <dbReference type="PROSITE" id="PS50928"/>
    </source>
</evidence>
<keyword evidence="6" id="KW-1003">Cell membrane</keyword>
<dbReference type="GO" id="GO:0006817">
    <property type="term" value="P:phosphate ion transport"/>
    <property type="evidence" value="ECO:0007669"/>
    <property type="project" value="UniProtKB-KW"/>
</dbReference>
<dbReference type="PANTHER" id="PTHR42727:SF1">
    <property type="entry name" value="PHOSPHATE TRANSPORT SYSTEM PERMEASE"/>
    <property type="match status" value="1"/>
</dbReference>
<comment type="similarity">
    <text evidence="6">Belongs to the binding-protein-dependent transport system permease family. CysTW subfamily.</text>
</comment>
<feature type="transmembrane region" description="Helical" evidence="5">
    <location>
        <begin position="124"/>
        <end position="144"/>
    </location>
</feature>
<name>A0A7C2NV72_9PLAN</name>
<dbReference type="Pfam" id="PF00528">
    <property type="entry name" value="BPD_transp_1"/>
    <property type="match status" value="1"/>
</dbReference>
<dbReference type="PROSITE" id="PS50928">
    <property type="entry name" value="ABC_TM1"/>
    <property type="match status" value="1"/>
</dbReference>
<feature type="transmembrane region" description="Helical" evidence="5">
    <location>
        <begin position="14"/>
        <end position="38"/>
    </location>
</feature>
<dbReference type="Gene3D" id="1.10.3720.10">
    <property type="entry name" value="MetI-like"/>
    <property type="match status" value="1"/>
</dbReference>
<evidence type="ECO:0000256" key="4">
    <source>
        <dbReference type="ARBA" id="ARBA00023136"/>
    </source>
</evidence>
<keyword evidence="5" id="KW-0813">Transport</keyword>
<evidence type="ECO:0000256" key="6">
    <source>
        <dbReference type="RuleBase" id="RU363054"/>
    </source>
</evidence>